<evidence type="ECO:0000313" key="3">
    <source>
        <dbReference type="Proteomes" id="UP000316747"/>
    </source>
</evidence>
<keyword evidence="3" id="KW-1185">Reference proteome</keyword>
<proteinExistence type="predicted"/>
<protein>
    <submittedName>
        <fullName evidence="2">Uncharacterized protein</fullName>
    </submittedName>
</protein>
<feature type="region of interest" description="Disordered" evidence="1">
    <location>
        <begin position="1"/>
        <end position="22"/>
    </location>
</feature>
<gene>
    <name evidence="2" type="ORF">FBY41_1539</name>
</gene>
<dbReference type="EMBL" id="VFPM01000001">
    <property type="protein sequence ID" value="TQM65154.1"/>
    <property type="molecule type" value="Genomic_DNA"/>
</dbReference>
<name>A0A543I3I5_9MICO</name>
<evidence type="ECO:0000256" key="1">
    <source>
        <dbReference type="SAM" id="MobiDB-lite"/>
    </source>
</evidence>
<organism evidence="2 3">
    <name type="scientific">Humibacillus xanthopallidus</name>
    <dbReference type="NCBI Taxonomy" id="412689"/>
    <lineage>
        <taxon>Bacteria</taxon>
        <taxon>Bacillati</taxon>
        <taxon>Actinomycetota</taxon>
        <taxon>Actinomycetes</taxon>
        <taxon>Micrococcales</taxon>
        <taxon>Intrasporangiaceae</taxon>
        <taxon>Humibacillus</taxon>
    </lineage>
</organism>
<sequence length="62" mass="6719">MSHMSDQPNLEREVAEERADLSHSFEKSAEIVYVEPSASFELPMLAGLDHGAQAPDSSGSDD</sequence>
<dbReference type="Proteomes" id="UP000316747">
    <property type="component" value="Unassembled WGS sequence"/>
</dbReference>
<evidence type="ECO:0000313" key="2">
    <source>
        <dbReference type="EMBL" id="TQM65154.1"/>
    </source>
</evidence>
<reference evidence="2 3" key="1">
    <citation type="submission" date="2019-06" db="EMBL/GenBank/DDBJ databases">
        <title>Genome sequencing of plant associated microbes to promote plant fitness in Sorghum bicolor and Oryza sativa.</title>
        <authorList>
            <person name="Coleman-Derr D."/>
        </authorList>
    </citation>
    <scope>NUCLEOTIDE SEQUENCE [LARGE SCALE GENOMIC DNA]</scope>
    <source>
        <strain evidence="2 3">KV-663</strain>
    </source>
</reference>
<dbReference type="AlphaFoldDB" id="A0A543I3I5"/>
<comment type="caution">
    <text evidence="2">The sequence shown here is derived from an EMBL/GenBank/DDBJ whole genome shotgun (WGS) entry which is preliminary data.</text>
</comment>
<accession>A0A543I3I5</accession>
<feature type="compositionally biased region" description="Basic and acidic residues" evidence="1">
    <location>
        <begin position="9"/>
        <end position="22"/>
    </location>
</feature>